<keyword evidence="5" id="KW-1185">Reference proteome</keyword>
<feature type="region of interest" description="Disordered" evidence="1">
    <location>
        <begin position="1527"/>
        <end position="1564"/>
    </location>
</feature>
<keyword evidence="2" id="KW-1133">Transmembrane helix</keyword>
<proteinExistence type="predicted"/>
<dbReference type="NCBIfam" id="TIGR02675">
    <property type="entry name" value="tape_meas_nterm"/>
    <property type="match status" value="1"/>
</dbReference>
<keyword evidence="2" id="KW-0812">Transmembrane</keyword>
<dbReference type="InterPro" id="IPR023346">
    <property type="entry name" value="Lysozyme-like_dom_sf"/>
</dbReference>
<feature type="region of interest" description="Disordered" evidence="1">
    <location>
        <begin position="103"/>
        <end position="160"/>
    </location>
</feature>
<dbReference type="Gene3D" id="1.10.530.10">
    <property type="match status" value="1"/>
</dbReference>
<dbReference type="Pfam" id="PF20155">
    <property type="entry name" value="TMP_3"/>
    <property type="match status" value="1"/>
</dbReference>
<evidence type="ECO:0000313" key="5">
    <source>
        <dbReference type="Proteomes" id="UP000593818"/>
    </source>
</evidence>
<sequence>MADDVVWVPVLPSLRGFARQLDSEGRKAGESAGRSTAEAMADAIAKGQKAVQAASAAVEKARAREADAAGRVRTAEAALKELRDRGVTDAGRLTAATERVAKARRDEELRTRETATASQRLQGAQRDLKQRTQDAAKASDEQARSVKVAASGMDDAEKSASGLSGKLGGLAKMAAGAATALVGINTVKSALTAGWDRLTAIDNARGKLTGLGHDAASTQEIMDSAMESVKGTAYGFGDAASLAASAVAAGVKPGQQLTKYLSRIGDAAAIAGVDLGEMGQILNQVQTAGLAQAEELNRLAERGIPIYQWLASEMGVTAQEVKKLASEGKVSSEAYFAAIDKNIGGASKSMDTTQMAMSNARAAWSRFGAVLAEPFFEQAKSGAAALTGVLDGMTSKLGPAMDKLSAYMNLTKGILLEGDYKPEFGNSLGLEEDSPIVTQLLTFRERVQEFAAEYGPRLSAVFDQIRDAAIAAAPHVGEIVESFSTAVGSAGLTTWELLVQTLEALAPVLEEVVIPALGSLADLMADNQSAVNTLVGGYLGFEVVSNVWDTAIGGLETMQGAVEEVTGVIDSGKELYGVYTDATYGIAQAQSTLSGRMAAAAGAIRGKAAAENISTAAAVRGIIAEKAHNAALKVKAVALKAVAVAQRLWNAALSANPIGLIIVAIAAVATALGYFFTQTETGRRLWDTIWKAMGDAVSWVWESVIKPAWEGIKTGIRAVGDAAIWAWEHLIKPAWDGIKTGFEAAGAAVQWVYNNVLKPIFTVLKVIFAVITAAVVFFGLMWQKVFNLVATVVTHWWNTVLMPVFNAVKTALQAVGEFFMWVWTALIQPAWNAMGTGIRWVYDNVLLPTWNALKTALQAVGDFFVWVWNSIIKPAWDGLGTGVRWVYDNILVPTWNALKAALQAVGDFFVWVWNSIIKPAWDGLGAGVRWVYDNVLLPAWNGMKTALQAVGDFFVWIWNSIIKPAWDGLGAGIRWVVDNVITPVWEGLKTGLNAVGTAFESVVGWIGEMWDKLRGIVAKPVKFVIDSVYNNGIVKAWNMVAGWLGLDLLDEYKPEWLGQYAGGGVLPGYSPGRDNLRFVSTDGSAAIDLSGGESILRPEVAKAVGPEWVDGVNTAAKQGGPGAVRQYLGGFQGGGIVESIIAIAQQHFPGLSVSSSYRSTNDLHGQGKAVDLSNQYSGGPSTPLMQDAARFFYSNYGPQLAELIHWPLNGWQNIDEGQPFNFGEPTNSQHTDHVHVASHVPLGDPGEVDGNWFTRAVRAAVGWLRRQVADTFDAVMNPIGNNIPSFGDSPIGQLPRKAFDTFRDKTRDWLLGQADKKEGSSGANLTPGTGPVADQVREAMAAYGWDTGPQWDAVDWIIGRESGWDPMARNPSSGAFGLAQFLGSTKDQYLPDENPNPRIQGDAMARYIRDRYGDPLAAKAFWEQNGWYDQGGLARGRGLMLKNVIDPERVLDPVTTRAFEALVPFIADAATNLGNVGGWSELPGAAEYGAFLTQLPGQIAEEQGRDALDFFGLGALGDLIFAEPTTATTTPSTPADAGLGAVDSTTTDSDSDAANTTSGPQGPLVWIENLITNDPEEAAETMSREARRLVRSDALSGGWG</sequence>
<evidence type="ECO:0000256" key="2">
    <source>
        <dbReference type="SAM" id="Phobius"/>
    </source>
</evidence>
<accession>A0A7M2XQ25</accession>
<keyword evidence="2" id="KW-0472">Membrane</keyword>
<dbReference type="Proteomes" id="UP000593818">
    <property type="component" value="Chromosome"/>
</dbReference>
<feature type="compositionally biased region" description="Low complexity" evidence="1">
    <location>
        <begin position="1543"/>
        <end position="1558"/>
    </location>
</feature>
<organism evidence="4 5">
    <name type="scientific">Rhodococcus pyridinivorans</name>
    <dbReference type="NCBI Taxonomy" id="103816"/>
    <lineage>
        <taxon>Bacteria</taxon>
        <taxon>Bacillati</taxon>
        <taxon>Actinomycetota</taxon>
        <taxon>Actinomycetes</taxon>
        <taxon>Mycobacteriales</taxon>
        <taxon>Nocardiaceae</taxon>
        <taxon>Rhodococcus</taxon>
    </lineage>
</organism>
<dbReference type="EMBL" id="CP063450">
    <property type="protein sequence ID" value="QOV99503.1"/>
    <property type="molecule type" value="Genomic_DNA"/>
</dbReference>
<evidence type="ECO:0000259" key="3">
    <source>
        <dbReference type="Pfam" id="PF20155"/>
    </source>
</evidence>
<feature type="compositionally biased region" description="Basic and acidic residues" evidence="1">
    <location>
        <begin position="103"/>
        <end position="113"/>
    </location>
</feature>
<evidence type="ECO:0000313" key="4">
    <source>
        <dbReference type="EMBL" id="QOV99503.1"/>
    </source>
</evidence>
<dbReference type="SUPFAM" id="SSF53955">
    <property type="entry name" value="Lysozyme-like"/>
    <property type="match status" value="1"/>
</dbReference>
<reference evidence="4 5" key="1">
    <citation type="submission" date="2020-10" db="EMBL/GenBank/DDBJ databases">
        <title>Whole genome sequence of oil-degrading bacteria Rhodococcus pyridinivorans strain 5Ap.</title>
        <authorList>
            <person name="Akhremchuk A.E."/>
            <person name="Valentovich L.N."/>
            <person name="Charniauskaya M.I."/>
            <person name="Bukliarevich H.A."/>
            <person name="Titok M.A."/>
        </authorList>
    </citation>
    <scope>NUCLEOTIDE SEQUENCE [LARGE SCALE GENOMIC DNA]</scope>
    <source>
        <strain evidence="4 5">5Ap</strain>
    </source>
</reference>
<dbReference type="InterPro" id="IPR013491">
    <property type="entry name" value="Tape_meas_N"/>
</dbReference>
<name>A0A7M2XQ25_9NOCA</name>
<feature type="domain" description="Tape measure protein N-terminal" evidence="3">
    <location>
        <begin position="199"/>
        <end position="368"/>
    </location>
</feature>
<evidence type="ECO:0000256" key="1">
    <source>
        <dbReference type="SAM" id="MobiDB-lite"/>
    </source>
</evidence>
<feature type="transmembrane region" description="Helical" evidence="2">
    <location>
        <begin position="760"/>
        <end position="782"/>
    </location>
</feature>
<feature type="compositionally biased region" description="Basic and acidic residues" evidence="1">
    <location>
        <begin position="126"/>
        <end position="144"/>
    </location>
</feature>
<protein>
    <submittedName>
        <fullName evidence="4">Tape measure protein</fullName>
    </submittedName>
</protein>
<feature type="transmembrane region" description="Helical" evidence="2">
    <location>
        <begin position="658"/>
        <end position="676"/>
    </location>
</feature>
<gene>
    <name evidence="4" type="ORF">INP59_03625</name>
</gene>
<dbReference type="RefSeq" id="WP_193903126.1">
    <property type="nucleotide sequence ID" value="NZ_CP063450.1"/>
</dbReference>